<dbReference type="VEuPathDB" id="FungiDB:C8Q69DRAFT_10468"/>
<dbReference type="Proteomes" id="UP000283841">
    <property type="component" value="Unassembled WGS sequence"/>
</dbReference>
<dbReference type="PANTHER" id="PTHR42087">
    <property type="entry name" value="ILP IS AN APOPTOSIS INHIBITOR"/>
    <property type="match status" value="1"/>
</dbReference>
<dbReference type="PANTHER" id="PTHR42087:SF2">
    <property type="match status" value="1"/>
</dbReference>
<evidence type="ECO:0000313" key="1">
    <source>
        <dbReference type="EMBL" id="RWQ99088.1"/>
    </source>
</evidence>
<name>A0A443I4R6_BYSSP</name>
<comment type="caution">
    <text evidence="1">The sequence shown here is derived from an EMBL/GenBank/DDBJ whole genome shotgun (WGS) entry which is preliminary data.</text>
</comment>
<accession>A0A443I4R6</accession>
<protein>
    <submittedName>
        <fullName evidence="1">Uncharacterized protein</fullName>
    </submittedName>
</protein>
<dbReference type="EMBL" id="RCNU01000001">
    <property type="protein sequence ID" value="RWQ99088.1"/>
    <property type="molecule type" value="Genomic_DNA"/>
</dbReference>
<dbReference type="InterPro" id="IPR053267">
    <property type="entry name" value="Verrucosidin_biosynth-assoc"/>
</dbReference>
<proteinExistence type="predicted"/>
<dbReference type="AlphaFoldDB" id="A0A443I4R6"/>
<organism evidence="1 2">
    <name type="scientific">Byssochlamys spectabilis</name>
    <name type="common">Paecilomyces variotii</name>
    <dbReference type="NCBI Taxonomy" id="264951"/>
    <lineage>
        <taxon>Eukaryota</taxon>
        <taxon>Fungi</taxon>
        <taxon>Dikarya</taxon>
        <taxon>Ascomycota</taxon>
        <taxon>Pezizomycotina</taxon>
        <taxon>Eurotiomycetes</taxon>
        <taxon>Eurotiomycetidae</taxon>
        <taxon>Eurotiales</taxon>
        <taxon>Thermoascaceae</taxon>
        <taxon>Paecilomyces</taxon>
    </lineage>
</organism>
<dbReference type="RefSeq" id="XP_028488733.1">
    <property type="nucleotide sequence ID" value="XM_028625056.1"/>
</dbReference>
<keyword evidence="2" id="KW-1185">Reference proteome</keyword>
<reference evidence="1 2" key="1">
    <citation type="journal article" date="2018" name="Front. Microbiol.">
        <title>Genomic and genetic insights into a cosmopolitan fungus, Paecilomyces variotii (Eurotiales).</title>
        <authorList>
            <person name="Urquhart A.S."/>
            <person name="Mondo S.J."/>
            <person name="Makela M.R."/>
            <person name="Hane J.K."/>
            <person name="Wiebenga A."/>
            <person name="He G."/>
            <person name="Mihaltcheva S."/>
            <person name="Pangilinan J."/>
            <person name="Lipzen A."/>
            <person name="Barry K."/>
            <person name="de Vries R.P."/>
            <person name="Grigoriev I.V."/>
            <person name="Idnurm A."/>
        </authorList>
    </citation>
    <scope>NUCLEOTIDE SEQUENCE [LARGE SCALE GENOMIC DNA]</scope>
    <source>
        <strain evidence="1 2">CBS 101075</strain>
    </source>
</reference>
<dbReference type="GeneID" id="39594333"/>
<gene>
    <name evidence="1" type="ORF">C8Q69DRAFT_10468</name>
</gene>
<evidence type="ECO:0000313" key="2">
    <source>
        <dbReference type="Proteomes" id="UP000283841"/>
    </source>
</evidence>
<sequence length="274" mass="31145">MSNPHPDSPGRPGLRKRLLNRISTAKDGRPFSLRRAFRSSLSRRDVRQTPTLCADSHVQNVQNVQNVQQDQDMQHRTGLNAITESLGLSQQFSASKQDPVEWHSRYRSCARHFLDHGQHSMFVQSLAAFLNIYLPCQRPTDPICGSSDQHPSNYGSDYGSTAPGRSPFFSLIPYIRRLIVTGTDSPSVLYEFFGGDWLAGVGPIHRQERINYLFTAKSSGWAATKREYDILPDQQVPFLRPIRDPLEEEISAAEARWSEWLAMEDWMVGPRSPF</sequence>